<evidence type="ECO:0000256" key="25">
    <source>
        <dbReference type="ARBA" id="ARBA00043798"/>
    </source>
</evidence>
<evidence type="ECO:0000256" key="17">
    <source>
        <dbReference type="ARBA" id="ARBA00042669"/>
    </source>
</evidence>
<dbReference type="CDD" id="cd00610">
    <property type="entry name" value="OAT_like"/>
    <property type="match status" value="1"/>
</dbReference>
<comment type="catalytic activity">
    <reaction evidence="11">
        <text>glyoxylate + L-alanine = glycine + pyruvate</text>
        <dbReference type="Rhea" id="RHEA:24248"/>
        <dbReference type="ChEBI" id="CHEBI:15361"/>
        <dbReference type="ChEBI" id="CHEBI:36655"/>
        <dbReference type="ChEBI" id="CHEBI:57305"/>
        <dbReference type="ChEBI" id="CHEBI:57972"/>
        <dbReference type="EC" id="2.6.1.44"/>
    </reaction>
    <physiologicalReaction direction="left-to-right" evidence="11">
        <dbReference type="Rhea" id="RHEA:24249"/>
    </physiologicalReaction>
</comment>
<comment type="catalytic activity">
    <reaction evidence="33">
        <text>2-oxohexanoate + N(omega),N(omega)-dimethyl-L-arginine = L-2-aminohexanoate + 5-(3,3-dimethylguanidino)-2-oxopentanoate</text>
        <dbReference type="Rhea" id="RHEA:77363"/>
        <dbReference type="ChEBI" id="CHEBI:35177"/>
        <dbReference type="ChEBI" id="CHEBI:58326"/>
        <dbReference type="ChEBI" id="CHEBI:58455"/>
        <dbReference type="ChEBI" id="CHEBI:197301"/>
    </reaction>
</comment>
<dbReference type="GeneTree" id="ENSGT00940000156125"/>
<evidence type="ECO:0000256" key="2">
    <source>
        <dbReference type="ARBA" id="ARBA00004173"/>
    </source>
</evidence>
<comment type="catalytic activity">
    <reaction evidence="31">
        <text>N(omega),N(omega)-dimethyl-L-arginine + glyoxylate = 5-(3,3-dimethylguanidino)-2-oxopentanoate + glycine</text>
        <dbReference type="Rhea" id="RHEA:77311"/>
        <dbReference type="ChEBI" id="CHEBI:36655"/>
        <dbReference type="ChEBI" id="CHEBI:57305"/>
        <dbReference type="ChEBI" id="CHEBI:58326"/>
        <dbReference type="ChEBI" id="CHEBI:197301"/>
    </reaction>
</comment>
<evidence type="ECO:0000256" key="10">
    <source>
        <dbReference type="ARBA" id="ARBA00023128"/>
    </source>
</evidence>
<evidence type="ECO:0000256" key="4">
    <source>
        <dbReference type="ARBA" id="ARBA00011881"/>
    </source>
</evidence>
<dbReference type="GO" id="GO:0030170">
    <property type="term" value="F:pyridoxal phosphate binding"/>
    <property type="evidence" value="ECO:0007669"/>
    <property type="project" value="InterPro"/>
</dbReference>
<dbReference type="PROSITE" id="PS00600">
    <property type="entry name" value="AA_TRANSFER_CLASS_3"/>
    <property type="match status" value="1"/>
</dbReference>
<evidence type="ECO:0000256" key="29">
    <source>
        <dbReference type="ARBA" id="ARBA00044257"/>
    </source>
</evidence>
<dbReference type="Proteomes" id="UP000694388">
    <property type="component" value="Unplaced"/>
</dbReference>
<dbReference type="EC" id="2.6.1.40" evidence="12"/>
<evidence type="ECO:0000256" key="39">
    <source>
        <dbReference type="RuleBase" id="RU003560"/>
    </source>
</evidence>
<reference evidence="40" key="1">
    <citation type="submission" date="2025-05" db="UniProtKB">
        <authorList>
            <consortium name="Ensembl"/>
        </authorList>
    </citation>
    <scope>IDENTIFICATION</scope>
</reference>
<dbReference type="InterPro" id="IPR015424">
    <property type="entry name" value="PyrdxlP-dep_Trfase"/>
</dbReference>
<evidence type="ECO:0000256" key="21">
    <source>
        <dbReference type="ARBA" id="ARBA00043749"/>
    </source>
</evidence>
<comment type="catalytic activity">
    <reaction evidence="21">
        <text>N(omega),N(omega)-dimethyl-L-arginine + oxaloacetate = 5-(3,3-dimethylguanidino)-2-oxopentanoate + L-aspartate</text>
        <dbReference type="Rhea" id="RHEA:77343"/>
        <dbReference type="ChEBI" id="CHEBI:16452"/>
        <dbReference type="ChEBI" id="CHEBI:29991"/>
        <dbReference type="ChEBI" id="CHEBI:58326"/>
        <dbReference type="ChEBI" id="CHEBI:197301"/>
    </reaction>
</comment>
<evidence type="ECO:0000256" key="3">
    <source>
        <dbReference type="ARBA" id="ARBA00008954"/>
    </source>
</evidence>
<evidence type="ECO:0000256" key="18">
    <source>
        <dbReference type="ARBA" id="ARBA00043669"/>
    </source>
</evidence>
<dbReference type="GO" id="GO:0008453">
    <property type="term" value="F:alanine-glyoxylate transaminase activity"/>
    <property type="evidence" value="ECO:0007669"/>
    <property type="project" value="UniProtKB-EC"/>
</dbReference>
<dbReference type="GO" id="GO:0005739">
    <property type="term" value="C:mitochondrion"/>
    <property type="evidence" value="ECO:0007669"/>
    <property type="project" value="UniProtKB-SubCell"/>
</dbReference>
<comment type="catalytic activity">
    <reaction evidence="37">
        <text>N(omega),N('omega)-dimethyl-L-arginine + glyoxylate = 5-(3,3'-dimethylguanidino)-2-oxopentanoate + glycine</text>
        <dbReference type="Rhea" id="RHEA:77315"/>
        <dbReference type="ChEBI" id="CHEBI:36655"/>
        <dbReference type="ChEBI" id="CHEBI:57305"/>
        <dbReference type="ChEBI" id="CHEBI:197308"/>
        <dbReference type="ChEBI" id="CHEBI:197310"/>
    </reaction>
</comment>
<dbReference type="Pfam" id="PF00202">
    <property type="entry name" value="Aminotran_3"/>
    <property type="match status" value="1"/>
</dbReference>
<evidence type="ECO:0000256" key="20">
    <source>
        <dbReference type="ARBA" id="ARBA00043726"/>
    </source>
</evidence>
<evidence type="ECO:0000256" key="26">
    <source>
        <dbReference type="ARBA" id="ARBA00043825"/>
    </source>
</evidence>
<evidence type="ECO:0000256" key="32">
    <source>
        <dbReference type="ARBA" id="ARBA00048264"/>
    </source>
</evidence>
<dbReference type="GO" id="GO:0016223">
    <property type="term" value="F:beta-alanine:pyruvate transaminase activity"/>
    <property type="evidence" value="ECO:0007669"/>
    <property type="project" value="UniProtKB-EC"/>
</dbReference>
<evidence type="ECO:0000256" key="27">
    <source>
        <dbReference type="ARBA" id="ARBA00043826"/>
    </source>
</evidence>
<evidence type="ECO:0000313" key="41">
    <source>
        <dbReference type="Proteomes" id="UP000694388"/>
    </source>
</evidence>
<comment type="catalytic activity">
    <reaction evidence="24">
        <text>L-ornithine + pyruvate = 5-amino-2-oxopentanoate + L-alanine</text>
        <dbReference type="Rhea" id="RHEA:77327"/>
        <dbReference type="ChEBI" id="CHEBI:15361"/>
        <dbReference type="ChEBI" id="CHEBI:46911"/>
        <dbReference type="ChEBI" id="CHEBI:57972"/>
        <dbReference type="ChEBI" id="CHEBI:58802"/>
    </reaction>
</comment>
<proteinExistence type="inferred from homology"/>
<evidence type="ECO:0000256" key="30">
    <source>
        <dbReference type="ARBA" id="ARBA00044258"/>
    </source>
</evidence>
<keyword evidence="8 39" id="KW-0663">Pyridoxal phosphate</keyword>
<comment type="function">
    <text evidence="38">Multifunctional aminotransferase with a broad substrate specificity. Catalyzes the conversion of glyoxylate to glycine using alanine as the amino donor. Catalyzes metabolism of not L- but the D-isomer of D-beta-aminoisobutyric acid to generate 2-methyl-3-oxopropanoate and alanine. Catalyzes the transfer of the amino group from beta-alanine to pyruvate to yield L-alanine and 3-oxopropanoate. Can metabolize NG-monomethyl-L-arginine (NMMA), asymmetric NG,NG-dimethyl-L-arginine (ADMA) and symmetric NG,N'G-dimethyl-L-arginine (SDMA). ADMA is a potent inhibitor of nitric-oxide (NO) synthase, and this activity provides mechanism through which the kidney regulates blood pressure.</text>
</comment>
<dbReference type="PANTHER" id="PTHR45688:SF3">
    <property type="entry name" value="ALANINE--GLYOXYLATE AMINOTRANSFERASE 2, MITOCHONDRIAL"/>
    <property type="match status" value="1"/>
</dbReference>
<comment type="catalytic activity">
    <reaction evidence="27">
        <text>2-oxopentanoate + N(omega),N(omega)-dimethyl-L-arginine = 5-(3,3-dimethylguanidino)-2-oxopentanoate + L-2-aminopentanoate</text>
        <dbReference type="Rhea" id="RHEA:77359"/>
        <dbReference type="ChEBI" id="CHEBI:28644"/>
        <dbReference type="ChEBI" id="CHEBI:58326"/>
        <dbReference type="ChEBI" id="CHEBI:58441"/>
        <dbReference type="ChEBI" id="CHEBI:197301"/>
    </reaction>
</comment>
<dbReference type="Gene3D" id="3.90.1150.10">
    <property type="entry name" value="Aspartate Aminotransferase, domain 1"/>
    <property type="match status" value="1"/>
</dbReference>
<dbReference type="Ensembl" id="ENSEBUT00000019939.1">
    <property type="protein sequence ID" value="ENSEBUP00000019363.1"/>
    <property type="gene ID" value="ENSEBUG00000012048.1"/>
</dbReference>
<dbReference type="PANTHER" id="PTHR45688">
    <property type="match status" value="1"/>
</dbReference>
<dbReference type="InterPro" id="IPR015421">
    <property type="entry name" value="PyrdxlP-dep_Trfase_major"/>
</dbReference>
<dbReference type="OMA" id="MVPGFKY"/>
<keyword evidence="7" id="KW-0808">Transferase</keyword>
<dbReference type="FunFam" id="3.40.640.10:FF:000055">
    <property type="entry name" value="Alanine--glyoxylate aminotransferase 2, mitochondrial"/>
    <property type="match status" value="1"/>
</dbReference>
<evidence type="ECO:0000256" key="12">
    <source>
        <dbReference type="ARBA" id="ARBA00039130"/>
    </source>
</evidence>
<protein>
    <recommendedName>
        <fullName evidence="13">Alanine--glyoxylate aminotransferase 2, mitochondrial</fullName>
        <ecNumber evidence="28">2.6.1.18</ecNumber>
        <ecNumber evidence="12">2.6.1.40</ecNumber>
        <ecNumber evidence="5">2.6.1.44</ecNumber>
    </recommendedName>
    <alternativeName>
        <fullName evidence="14">(R)-3-amino-2-methylpropionate--pyruvate transaminase</fullName>
    </alternativeName>
    <alternativeName>
        <fullName evidence="16">Beta-ALAAT II</fullName>
    </alternativeName>
    <alternativeName>
        <fullName evidence="17">Beta-alanine-pyruvate aminotransferase</fullName>
    </alternativeName>
    <alternativeName>
        <fullName evidence="30">D-3-aminoisobutyrate-pyruvate aminotransferase</fullName>
    </alternativeName>
    <alternativeName>
        <fullName evidence="15">D-AIBAT</fullName>
    </alternativeName>
    <alternativeName>
        <fullName evidence="29">D-beta-aminoisobutyrate-pyruvate aminotransferase</fullName>
    </alternativeName>
</protein>
<comment type="catalytic activity">
    <reaction evidence="26">
        <text>3-oxopropanoate + L-alanine = beta-alanine + pyruvate</text>
        <dbReference type="Rhea" id="RHEA:14077"/>
        <dbReference type="ChEBI" id="CHEBI:15361"/>
        <dbReference type="ChEBI" id="CHEBI:33190"/>
        <dbReference type="ChEBI" id="CHEBI:57966"/>
        <dbReference type="ChEBI" id="CHEBI:57972"/>
        <dbReference type="EC" id="2.6.1.18"/>
    </reaction>
    <physiologicalReaction direction="right-to-left" evidence="26">
        <dbReference type="Rhea" id="RHEA:14079"/>
    </physiologicalReaction>
</comment>
<accession>A0A8C4QRI9</accession>
<evidence type="ECO:0000256" key="15">
    <source>
        <dbReference type="ARBA" id="ARBA00041845"/>
    </source>
</evidence>
<organism evidence="40 41">
    <name type="scientific">Eptatretus burgeri</name>
    <name type="common">Inshore hagfish</name>
    <dbReference type="NCBI Taxonomy" id="7764"/>
    <lineage>
        <taxon>Eukaryota</taxon>
        <taxon>Metazoa</taxon>
        <taxon>Chordata</taxon>
        <taxon>Craniata</taxon>
        <taxon>Vertebrata</taxon>
        <taxon>Cyclostomata</taxon>
        <taxon>Myxini</taxon>
        <taxon>Myxiniformes</taxon>
        <taxon>Myxinidae</taxon>
        <taxon>Eptatretinae</taxon>
        <taxon>Eptatretus</taxon>
    </lineage>
</organism>
<evidence type="ECO:0000256" key="36">
    <source>
        <dbReference type="ARBA" id="ARBA00048916"/>
    </source>
</evidence>
<dbReference type="GO" id="GO:0047305">
    <property type="term" value="F:(R)-3-amino-2-methylpropionate-pyruvate transaminase activity"/>
    <property type="evidence" value="ECO:0007669"/>
    <property type="project" value="UniProtKB-EC"/>
</dbReference>
<comment type="catalytic activity">
    <reaction evidence="20">
        <text>(R)-3-amino-2-methylpropanoate + pyruvate = 2-methyl-3-oxopropanoate + L-alanine</text>
        <dbReference type="Rhea" id="RHEA:18393"/>
        <dbReference type="ChEBI" id="CHEBI:15361"/>
        <dbReference type="ChEBI" id="CHEBI:57700"/>
        <dbReference type="ChEBI" id="CHEBI:57731"/>
        <dbReference type="ChEBI" id="CHEBI:57972"/>
        <dbReference type="EC" id="2.6.1.40"/>
    </reaction>
    <physiologicalReaction direction="left-to-right" evidence="20">
        <dbReference type="Rhea" id="RHEA:18394"/>
    </physiologicalReaction>
</comment>
<evidence type="ECO:0000256" key="7">
    <source>
        <dbReference type="ARBA" id="ARBA00022679"/>
    </source>
</evidence>
<dbReference type="Ensembl" id="ENSEBUT00000019976.1">
    <property type="protein sequence ID" value="ENSEBUP00000019399.1"/>
    <property type="gene ID" value="ENSEBUG00000012048.1"/>
</dbReference>
<evidence type="ECO:0000256" key="23">
    <source>
        <dbReference type="ARBA" id="ARBA00043758"/>
    </source>
</evidence>
<comment type="catalytic activity">
    <reaction evidence="36">
        <text>oxaloacetate + L-alanine = L-aspartate + pyruvate</text>
        <dbReference type="Rhea" id="RHEA:77347"/>
        <dbReference type="ChEBI" id="CHEBI:15361"/>
        <dbReference type="ChEBI" id="CHEBI:16452"/>
        <dbReference type="ChEBI" id="CHEBI:29991"/>
        <dbReference type="ChEBI" id="CHEBI:57972"/>
    </reaction>
</comment>
<evidence type="ECO:0000256" key="14">
    <source>
        <dbReference type="ARBA" id="ARBA00041662"/>
    </source>
</evidence>
<evidence type="ECO:0000256" key="13">
    <source>
        <dbReference type="ARBA" id="ARBA00039862"/>
    </source>
</evidence>
<keyword evidence="9" id="KW-0809">Transit peptide</keyword>
<evidence type="ECO:0000256" key="28">
    <source>
        <dbReference type="ARBA" id="ARBA00044055"/>
    </source>
</evidence>
<keyword evidence="6" id="KW-0032">Aminotransferase</keyword>
<evidence type="ECO:0000256" key="6">
    <source>
        <dbReference type="ARBA" id="ARBA00022576"/>
    </source>
</evidence>
<dbReference type="AlphaFoldDB" id="A0A8C4QRI9"/>
<keyword evidence="41" id="KW-1185">Reference proteome</keyword>
<comment type="catalytic activity">
    <reaction evidence="19">
        <text>(2S)-2-aminobutanoate + glyoxylate = 2-oxobutanoate + glycine</text>
        <dbReference type="Rhea" id="RHEA:77339"/>
        <dbReference type="ChEBI" id="CHEBI:16763"/>
        <dbReference type="ChEBI" id="CHEBI:36655"/>
        <dbReference type="ChEBI" id="CHEBI:57305"/>
        <dbReference type="ChEBI" id="CHEBI:74359"/>
    </reaction>
</comment>
<evidence type="ECO:0000256" key="35">
    <source>
        <dbReference type="ARBA" id="ARBA00048760"/>
    </source>
</evidence>
<evidence type="ECO:0000256" key="8">
    <source>
        <dbReference type="ARBA" id="ARBA00022898"/>
    </source>
</evidence>
<dbReference type="InterPro" id="IPR049704">
    <property type="entry name" value="Aminotrans_3_PPA_site"/>
</dbReference>
<comment type="catalytic activity">
    <reaction evidence="18">
        <text>N(omega),N(omega)-dimethyl-L-arginine + pyruvate = 5-(3,3-dimethylguanidino)-2-oxopentanoate + L-alanine</text>
        <dbReference type="Rhea" id="RHEA:77303"/>
        <dbReference type="ChEBI" id="CHEBI:15361"/>
        <dbReference type="ChEBI" id="CHEBI:57972"/>
        <dbReference type="ChEBI" id="CHEBI:58326"/>
        <dbReference type="ChEBI" id="CHEBI:197301"/>
    </reaction>
</comment>
<dbReference type="InterPro" id="IPR005814">
    <property type="entry name" value="Aminotrans_3"/>
</dbReference>
<comment type="similarity">
    <text evidence="3 39">Belongs to the class-III pyridoxal-phosphate-dependent aminotransferase family.</text>
</comment>
<evidence type="ECO:0000256" key="31">
    <source>
        <dbReference type="ARBA" id="ARBA00047892"/>
    </source>
</evidence>
<dbReference type="InterPro" id="IPR015422">
    <property type="entry name" value="PyrdxlP-dep_Trfase_small"/>
</dbReference>
<comment type="catalytic activity">
    <reaction evidence="23">
        <text>N(omega)-methyl-L-arginine + pyruvate = 5-(3-methylguanidino)-2-oxopentanoate + L-alanine</text>
        <dbReference type="Rhea" id="RHEA:77319"/>
        <dbReference type="ChEBI" id="CHEBI:15361"/>
        <dbReference type="ChEBI" id="CHEBI:57972"/>
        <dbReference type="ChEBI" id="CHEBI:114953"/>
        <dbReference type="ChEBI" id="CHEBI:197314"/>
    </reaction>
</comment>
<comment type="subcellular location">
    <subcellularLocation>
        <location evidence="2">Mitochondrion</location>
    </subcellularLocation>
</comment>
<dbReference type="EC" id="2.6.1.18" evidence="28"/>
<evidence type="ECO:0000256" key="33">
    <source>
        <dbReference type="ARBA" id="ARBA00048500"/>
    </source>
</evidence>
<evidence type="ECO:0000256" key="19">
    <source>
        <dbReference type="ARBA" id="ARBA00043679"/>
    </source>
</evidence>
<evidence type="ECO:0000256" key="1">
    <source>
        <dbReference type="ARBA" id="ARBA00001933"/>
    </source>
</evidence>
<evidence type="ECO:0000256" key="9">
    <source>
        <dbReference type="ARBA" id="ARBA00022946"/>
    </source>
</evidence>
<evidence type="ECO:0000256" key="24">
    <source>
        <dbReference type="ARBA" id="ARBA00043777"/>
    </source>
</evidence>
<evidence type="ECO:0000256" key="11">
    <source>
        <dbReference type="ARBA" id="ARBA00033660"/>
    </source>
</evidence>
<sequence>MPPCEVQPQPYQSLPYEYLQQVHQAHSGYLGGKLYRRPLLLHQGHMQWLWDTDGRRYLDLFGGIVTISVGHCHPKVVEAVTKQIHQLWHTTNLYMIPSFYEYIEKLAATLPEPLKVIFLVNSGSEANDLALFLAREHTGNFDMLTLGGAYHGASSQTMGLTSLSTWKFNLPTSFGIHVTMCPDVFRGVWGGAHCRDSPVQTLRSCSCLPGSCHAKNMYVQCFQNVLESSVGKKVAGFICEPIQGVNGTVQYPKGFLKEVYDMVHSRSGLCIADEVQTGFGRLGSHFWGFQSHGVMPDIVTMAKGIGNGFPLAAVVTTREIADNIGQAKHFNTFGGNPLSCTVGSAVLDVIDEDGTQACSAEMGTRLMQALAKLREEFWVVGDVRGKGLMIGLELVTDKESRTPLPREEVAGIAQDVMEAGVLLGTGGNHNNTLRI</sequence>
<comment type="cofactor">
    <cofactor evidence="1">
        <name>pyridoxal 5'-phosphate</name>
        <dbReference type="ChEBI" id="CHEBI:597326"/>
    </cofactor>
</comment>
<dbReference type="PIRSF" id="PIRSF000521">
    <property type="entry name" value="Transaminase_4ab_Lys_Orn"/>
    <property type="match status" value="1"/>
</dbReference>
<evidence type="ECO:0000256" key="16">
    <source>
        <dbReference type="ARBA" id="ARBA00042611"/>
    </source>
</evidence>
<dbReference type="Gene3D" id="3.40.640.10">
    <property type="entry name" value="Type I PLP-dependent aspartate aminotransferase-like (Major domain)"/>
    <property type="match status" value="1"/>
</dbReference>
<comment type="catalytic activity">
    <reaction evidence="25">
        <text>N(omega),N('omega)-dimethyl-L-arginine + pyruvate = 5-(3,3'-dimethylguanidino)-2-oxopentanoate + L-alanine</text>
        <dbReference type="Rhea" id="RHEA:77307"/>
        <dbReference type="ChEBI" id="CHEBI:15361"/>
        <dbReference type="ChEBI" id="CHEBI:57972"/>
        <dbReference type="ChEBI" id="CHEBI:197308"/>
        <dbReference type="ChEBI" id="CHEBI:197310"/>
    </reaction>
</comment>
<name>A0A8C4QRI9_EPTBU</name>
<evidence type="ECO:0000313" key="40">
    <source>
        <dbReference type="Ensembl" id="ENSEBUP00000019363.1"/>
    </source>
</evidence>
<dbReference type="SUPFAM" id="SSF53383">
    <property type="entry name" value="PLP-dependent transferases"/>
    <property type="match status" value="1"/>
</dbReference>
<comment type="catalytic activity">
    <reaction evidence="35">
        <text>N(omega)-methyl-L-arginine + glyoxylate = 5-(3-methylguanidino)-2-oxopentanoate + glycine</text>
        <dbReference type="Rhea" id="RHEA:77323"/>
        <dbReference type="ChEBI" id="CHEBI:36655"/>
        <dbReference type="ChEBI" id="CHEBI:57305"/>
        <dbReference type="ChEBI" id="CHEBI:114953"/>
        <dbReference type="ChEBI" id="CHEBI:197314"/>
    </reaction>
</comment>
<comment type="catalytic activity">
    <reaction evidence="32">
        <text>L-ornithine + glyoxylate = 5-amino-2-oxopentanoate + glycine</text>
        <dbReference type="Rhea" id="RHEA:77331"/>
        <dbReference type="ChEBI" id="CHEBI:36655"/>
        <dbReference type="ChEBI" id="CHEBI:46911"/>
        <dbReference type="ChEBI" id="CHEBI:57305"/>
        <dbReference type="ChEBI" id="CHEBI:58802"/>
    </reaction>
</comment>
<dbReference type="GO" id="GO:0019481">
    <property type="term" value="P:L-alanine catabolic process, by transamination"/>
    <property type="evidence" value="ECO:0007669"/>
    <property type="project" value="TreeGrafter"/>
</dbReference>
<dbReference type="EC" id="2.6.1.44" evidence="5"/>
<evidence type="ECO:0000256" key="5">
    <source>
        <dbReference type="ARBA" id="ARBA00013049"/>
    </source>
</evidence>
<keyword evidence="10" id="KW-0496">Mitochondrion</keyword>
<comment type="subunit">
    <text evidence="4">Homotetramer.</text>
</comment>
<comment type="catalytic activity">
    <reaction evidence="34">
        <text>N(omega),N(omega)-dimethyl-L-arginine + 2-oxobutanoate = 5-(3,3-dimethylguanidino)-2-oxopentanoate + (2S)-2-aminobutanoate</text>
        <dbReference type="Rhea" id="RHEA:77351"/>
        <dbReference type="ChEBI" id="CHEBI:16763"/>
        <dbReference type="ChEBI" id="CHEBI:58326"/>
        <dbReference type="ChEBI" id="CHEBI:74359"/>
        <dbReference type="ChEBI" id="CHEBI:197301"/>
    </reaction>
</comment>
<comment type="catalytic activity">
    <reaction evidence="22">
        <text>2-oxobutanoate + L-alanine = (2S)-2-aminobutanoate + pyruvate</text>
        <dbReference type="Rhea" id="RHEA:77355"/>
        <dbReference type="ChEBI" id="CHEBI:15361"/>
        <dbReference type="ChEBI" id="CHEBI:16763"/>
        <dbReference type="ChEBI" id="CHEBI:57972"/>
        <dbReference type="ChEBI" id="CHEBI:74359"/>
        <dbReference type="EC" id="2.6.1.44"/>
    </reaction>
</comment>
<evidence type="ECO:0000256" key="37">
    <source>
        <dbReference type="ARBA" id="ARBA00049480"/>
    </source>
</evidence>
<dbReference type="GO" id="GO:0009436">
    <property type="term" value="P:glyoxylate catabolic process"/>
    <property type="evidence" value="ECO:0007669"/>
    <property type="project" value="TreeGrafter"/>
</dbReference>
<evidence type="ECO:0000256" key="34">
    <source>
        <dbReference type="ARBA" id="ARBA00048560"/>
    </source>
</evidence>
<evidence type="ECO:0000256" key="38">
    <source>
        <dbReference type="ARBA" id="ARBA00058068"/>
    </source>
</evidence>
<evidence type="ECO:0000256" key="22">
    <source>
        <dbReference type="ARBA" id="ARBA00043751"/>
    </source>
</evidence>